<keyword evidence="4" id="KW-1185">Reference proteome</keyword>
<dbReference type="AlphaFoldDB" id="A0A6G1IVB0"/>
<feature type="compositionally biased region" description="Gly residues" evidence="1">
    <location>
        <begin position="187"/>
        <end position="203"/>
    </location>
</feature>
<organism evidence="3 4">
    <name type="scientific">Lentithecium fluviatile CBS 122367</name>
    <dbReference type="NCBI Taxonomy" id="1168545"/>
    <lineage>
        <taxon>Eukaryota</taxon>
        <taxon>Fungi</taxon>
        <taxon>Dikarya</taxon>
        <taxon>Ascomycota</taxon>
        <taxon>Pezizomycotina</taxon>
        <taxon>Dothideomycetes</taxon>
        <taxon>Pleosporomycetidae</taxon>
        <taxon>Pleosporales</taxon>
        <taxon>Massarineae</taxon>
        <taxon>Lentitheciaceae</taxon>
        <taxon>Lentithecium</taxon>
    </lineage>
</organism>
<keyword evidence="2" id="KW-1133">Transmembrane helix</keyword>
<feature type="compositionally biased region" description="Basic and acidic residues" evidence="1">
    <location>
        <begin position="24"/>
        <end position="73"/>
    </location>
</feature>
<evidence type="ECO:0000256" key="2">
    <source>
        <dbReference type="SAM" id="Phobius"/>
    </source>
</evidence>
<dbReference type="EMBL" id="MU005589">
    <property type="protein sequence ID" value="KAF2681881.1"/>
    <property type="molecule type" value="Genomic_DNA"/>
</dbReference>
<sequence>METFMQDPRGRRQREELWEAEAGEVLRRRGRSETRRERDEFAAHRERETEALRAHLERRARREEERKAQRDFEATSAHRNRSGDRGQHHHYRYGPPRPPSPPFIRIAVSTSPRGRRRRGLPRYLLVRELLGIFYQNGRGRVVLKRNEMRNRLIRSFQVTGSDVHVETWDHRNWRDGDEDGRRWVWGPSGGGGGDGGHGGGGIGIRVPSPSRGRYPRKVYAFRDEDGRAGDLRSIPRATERLFEERRRREDERGRFATGSGHGPRVVVEDWGGTGDLRSRGVSTERSGRGASIIASEVEHNIPARPTHVQQIVTEDRGFGYDSGRVILRGGRGSDGHVWFFLMRDGEICTLHEAAEYEKGHLNWYLRDMLNEQYTLLRLRRGWKPLRELAFAYFHLWECVDHERDYWELTDSASIVDLEQSTLSGKPITSHFRYLLRNTPRDKRWTVVLDSVLDEGEDRRRWRDFVVMVEIIEGMNTGAIYAMAIGLIIASAIIGIVYSAVTKEVSDGFSVASYAVTASAFVVAVFAAGEWFGLESPDSFGESTMSPHERVIGRVLLDKDPHDRKHEDV</sequence>
<gene>
    <name evidence="3" type="ORF">K458DRAFT_488990</name>
</gene>
<feature type="transmembrane region" description="Helical" evidence="2">
    <location>
        <begin position="477"/>
        <end position="500"/>
    </location>
</feature>
<dbReference type="OrthoDB" id="3945333at2759"/>
<dbReference type="Proteomes" id="UP000799291">
    <property type="component" value="Unassembled WGS sequence"/>
</dbReference>
<accession>A0A6G1IVB0</accession>
<proteinExistence type="predicted"/>
<evidence type="ECO:0000313" key="3">
    <source>
        <dbReference type="EMBL" id="KAF2681881.1"/>
    </source>
</evidence>
<feature type="region of interest" description="Disordered" evidence="1">
    <location>
        <begin position="252"/>
        <end position="271"/>
    </location>
</feature>
<keyword evidence="2" id="KW-0812">Transmembrane</keyword>
<protein>
    <submittedName>
        <fullName evidence="3">Uncharacterized protein</fullName>
    </submittedName>
</protein>
<feature type="region of interest" description="Disordered" evidence="1">
    <location>
        <begin position="186"/>
        <end position="210"/>
    </location>
</feature>
<evidence type="ECO:0000256" key="1">
    <source>
        <dbReference type="SAM" id="MobiDB-lite"/>
    </source>
</evidence>
<keyword evidence="2" id="KW-0472">Membrane</keyword>
<name>A0A6G1IVB0_9PLEO</name>
<reference evidence="3" key="1">
    <citation type="journal article" date="2020" name="Stud. Mycol.">
        <title>101 Dothideomycetes genomes: a test case for predicting lifestyles and emergence of pathogens.</title>
        <authorList>
            <person name="Haridas S."/>
            <person name="Albert R."/>
            <person name="Binder M."/>
            <person name="Bloem J."/>
            <person name="Labutti K."/>
            <person name="Salamov A."/>
            <person name="Andreopoulos B."/>
            <person name="Baker S."/>
            <person name="Barry K."/>
            <person name="Bills G."/>
            <person name="Bluhm B."/>
            <person name="Cannon C."/>
            <person name="Castanera R."/>
            <person name="Culley D."/>
            <person name="Daum C."/>
            <person name="Ezra D."/>
            <person name="Gonzalez J."/>
            <person name="Henrissat B."/>
            <person name="Kuo A."/>
            <person name="Liang C."/>
            <person name="Lipzen A."/>
            <person name="Lutzoni F."/>
            <person name="Magnuson J."/>
            <person name="Mondo S."/>
            <person name="Nolan M."/>
            <person name="Ohm R."/>
            <person name="Pangilinan J."/>
            <person name="Park H.-J."/>
            <person name="Ramirez L."/>
            <person name="Alfaro M."/>
            <person name="Sun H."/>
            <person name="Tritt A."/>
            <person name="Yoshinaga Y."/>
            <person name="Zwiers L.-H."/>
            <person name="Turgeon B."/>
            <person name="Goodwin S."/>
            <person name="Spatafora J."/>
            <person name="Crous P."/>
            <person name="Grigoriev I."/>
        </authorList>
    </citation>
    <scope>NUCLEOTIDE SEQUENCE</scope>
    <source>
        <strain evidence="3">CBS 122367</strain>
    </source>
</reference>
<feature type="transmembrane region" description="Helical" evidence="2">
    <location>
        <begin position="512"/>
        <end position="533"/>
    </location>
</feature>
<feature type="region of interest" description="Disordered" evidence="1">
    <location>
        <begin position="22"/>
        <end position="103"/>
    </location>
</feature>
<evidence type="ECO:0000313" key="4">
    <source>
        <dbReference type="Proteomes" id="UP000799291"/>
    </source>
</evidence>